<feature type="region of interest" description="Disordered" evidence="1">
    <location>
        <begin position="403"/>
        <end position="529"/>
    </location>
</feature>
<name>A0A9P6RUX1_9FUNG</name>
<evidence type="ECO:0000313" key="4">
    <source>
        <dbReference type="Proteomes" id="UP000738325"/>
    </source>
</evidence>
<evidence type="ECO:0000259" key="2">
    <source>
        <dbReference type="Pfam" id="PF12937"/>
    </source>
</evidence>
<feature type="compositionally biased region" description="Acidic residues" evidence="1">
    <location>
        <begin position="338"/>
        <end position="367"/>
    </location>
</feature>
<gene>
    <name evidence="3" type="ORF">BGZ99_006266</name>
</gene>
<dbReference type="SUPFAM" id="SSF81383">
    <property type="entry name" value="F-box domain"/>
    <property type="match status" value="1"/>
</dbReference>
<feature type="region of interest" description="Disordered" evidence="1">
    <location>
        <begin position="320"/>
        <end position="375"/>
    </location>
</feature>
<dbReference type="InterPro" id="IPR001810">
    <property type="entry name" value="F-box_dom"/>
</dbReference>
<dbReference type="AlphaFoldDB" id="A0A9P6RUX1"/>
<feature type="compositionally biased region" description="Acidic residues" evidence="1">
    <location>
        <begin position="475"/>
        <end position="518"/>
    </location>
</feature>
<feature type="compositionally biased region" description="Basic and acidic residues" evidence="1">
    <location>
        <begin position="519"/>
        <end position="529"/>
    </location>
</feature>
<feature type="compositionally biased region" description="Basic and acidic residues" evidence="1">
    <location>
        <begin position="321"/>
        <end position="337"/>
    </location>
</feature>
<feature type="domain" description="F-box" evidence="2">
    <location>
        <begin position="3"/>
        <end position="44"/>
    </location>
</feature>
<dbReference type="InterPro" id="IPR032675">
    <property type="entry name" value="LRR_dom_sf"/>
</dbReference>
<accession>A0A9P6RUX1</accession>
<keyword evidence="4" id="KW-1185">Reference proteome</keyword>
<dbReference type="OrthoDB" id="2433877at2759"/>
<evidence type="ECO:0000313" key="3">
    <source>
        <dbReference type="EMBL" id="KAG0328093.1"/>
    </source>
</evidence>
<dbReference type="Gene3D" id="3.80.10.10">
    <property type="entry name" value="Ribonuclease Inhibitor"/>
    <property type="match status" value="2"/>
</dbReference>
<organism evidence="3 4">
    <name type="scientific">Dissophora globulifera</name>
    <dbReference type="NCBI Taxonomy" id="979702"/>
    <lineage>
        <taxon>Eukaryota</taxon>
        <taxon>Fungi</taxon>
        <taxon>Fungi incertae sedis</taxon>
        <taxon>Mucoromycota</taxon>
        <taxon>Mortierellomycotina</taxon>
        <taxon>Mortierellomycetes</taxon>
        <taxon>Mortierellales</taxon>
        <taxon>Mortierellaceae</taxon>
        <taxon>Dissophora</taxon>
    </lineage>
</organism>
<feature type="compositionally biased region" description="Polar residues" evidence="1">
    <location>
        <begin position="413"/>
        <end position="442"/>
    </location>
</feature>
<dbReference type="EMBL" id="JAAAIP010000042">
    <property type="protein sequence ID" value="KAG0328093.1"/>
    <property type="molecule type" value="Genomic_DNA"/>
</dbReference>
<dbReference type="Gene3D" id="1.20.1280.50">
    <property type="match status" value="1"/>
</dbReference>
<protein>
    <recommendedName>
        <fullName evidence="2">F-box domain-containing protein</fullName>
    </recommendedName>
</protein>
<proteinExistence type="predicted"/>
<dbReference type="Pfam" id="PF12937">
    <property type="entry name" value="F-box-like"/>
    <property type="match status" value="1"/>
</dbReference>
<evidence type="ECO:0000256" key="1">
    <source>
        <dbReference type="SAM" id="MobiDB-lite"/>
    </source>
</evidence>
<dbReference type="Proteomes" id="UP000738325">
    <property type="component" value="Unassembled WGS sequence"/>
</dbReference>
<sequence>MPLPPEILDRIGLFIDLGSLPAACLVCKYWLSCLRPSLWRSIDLNGVHIPDYQFAQQFAQNYDLVRHVTISVPCDEPVASKLLNVDEDSIEDEDEDIEHIRSKRFKQNPDSKAGPLQKTLQDCLRLESLNITYLEFMREMGYFDEKPIGLGEIRAGAFANAVDIIISNNLSTLRELRFSGLIEQAGERVFDLIKQMPLLDSLYLREWDSMSARGLHELLLACSSRLKTLSLEMNELPQDLWELQSWRNRWDLRRGETDEADEDLLDDPDLTTINSLILDKSSLGLRSVLALASVMPELTELSLRDTSGIGISGAEDDIDDAFYHDDFPGGGDFHDDDVTSEDDDVTSEDDDPDEDHEESENEDDDDAGGWGANPLHGTDPVILNMVLGNIENVLYNAFMGGSSTTRRPRAAQPSVTTQRQQPPTSMPNSNATGTTSSVQSQQGATGSPVHGVGGGGSGSISTGGLDAGHETDSVATEDDSADDGLLEDDVDDDDNDDDEDEDDDEDDADSYEEDDHWDDDGRYEIRFGGGPDKHAMNEYFEHHGLKNSIGSHSPGGGLNVQVFNKMQQLQKYCPRIQSFDFSECRSEGLDEAFFSLVCVLWGPQGGPNTSTTRPLFSGPKHVPSPGLKSLAAEDVCAFRPGFFNIVSLHCGATLTSLNLSMKRRVYLEERQHSYESEVKQRLYFNSIIDILTTCSGLELLHVEPYPIDARSIVSRKEEWVCTRLKSLCICIEFDKTPPQPKQEDGQEVVKTDRQIQIETCQRLGRLTCLEELMLQGGNPPCNAGSNLQRLSHPNLQRLNPYRGARFHLALSLESGLEELAGLDKLQRLNLLDLGVHSLRKDNEIQWLGTHWPALRQVDGFWDADALRLRICGILSELGPKVNSVPTLTPRRTAPHQHERVQRRGIRLYPDLELNKDPGVRRLCELRDRFVSLDERLVDSLLHDNGLETVAVLEKEGSEMMHKPGGGAMTDEERSARMFSWRVKYIDHGNGYAGWGPAIGGRFNHELMSDVMRPRAGRSPSPLGTWF</sequence>
<comment type="caution">
    <text evidence="3">The sequence shown here is derived from an EMBL/GenBank/DDBJ whole genome shotgun (WGS) entry which is preliminary data.</text>
</comment>
<dbReference type="SUPFAM" id="SSF52047">
    <property type="entry name" value="RNI-like"/>
    <property type="match status" value="1"/>
</dbReference>
<reference evidence="3" key="1">
    <citation type="journal article" date="2020" name="Fungal Divers.">
        <title>Resolving the Mortierellaceae phylogeny through synthesis of multi-gene phylogenetics and phylogenomics.</title>
        <authorList>
            <person name="Vandepol N."/>
            <person name="Liber J."/>
            <person name="Desiro A."/>
            <person name="Na H."/>
            <person name="Kennedy M."/>
            <person name="Barry K."/>
            <person name="Grigoriev I.V."/>
            <person name="Miller A.N."/>
            <person name="O'Donnell K."/>
            <person name="Stajich J.E."/>
            <person name="Bonito G."/>
        </authorList>
    </citation>
    <scope>NUCLEOTIDE SEQUENCE</scope>
    <source>
        <strain evidence="3">REB-010B</strain>
    </source>
</reference>
<dbReference type="InterPro" id="IPR036047">
    <property type="entry name" value="F-box-like_dom_sf"/>
</dbReference>